<dbReference type="InterPro" id="IPR015422">
    <property type="entry name" value="PyrdxlP-dep_Trfase_small"/>
</dbReference>
<dbReference type="SUPFAM" id="SSF53383">
    <property type="entry name" value="PLP-dependent transferases"/>
    <property type="match status" value="1"/>
</dbReference>
<evidence type="ECO:0000256" key="4">
    <source>
        <dbReference type="PIRSR" id="PIRSR000390-2"/>
    </source>
</evidence>
<dbReference type="InterPro" id="IPR015421">
    <property type="entry name" value="PyrdxlP-dep_Trfase_major"/>
</dbReference>
<evidence type="ECO:0008006" key="8">
    <source>
        <dbReference type="Google" id="ProtNLM"/>
    </source>
</evidence>
<evidence type="ECO:0000256" key="3">
    <source>
        <dbReference type="PIRSR" id="PIRSR000390-1"/>
    </source>
</evidence>
<dbReference type="Pfam" id="PF01041">
    <property type="entry name" value="DegT_DnrJ_EryC1"/>
    <property type="match status" value="1"/>
</dbReference>
<dbReference type="GO" id="GO:0000271">
    <property type="term" value="P:polysaccharide biosynthetic process"/>
    <property type="evidence" value="ECO:0007669"/>
    <property type="project" value="TreeGrafter"/>
</dbReference>
<dbReference type="InterPro" id="IPR015424">
    <property type="entry name" value="PyrdxlP-dep_Trfase"/>
</dbReference>
<dbReference type="KEGG" id="bex:A11Q_1879"/>
<dbReference type="AlphaFoldDB" id="M4VC89"/>
<dbReference type="PANTHER" id="PTHR30244">
    <property type="entry name" value="TRANSAMINASE"/>
    <property type="match status" value="1"/>
</dbReference>
<evidence type="ECO:0000256" key="2">
    <source>
        <dbReference type="ARBA" id="ARBA00037999"/>
    </source>
</evidence>
<keyword evidence="1 4" id="KW-0663">Pyridoxal phosphate</keyword>
<dbReference type="GO" id="GO:0030170">
    <property type="term" value="F:pyridoxal phosphate binding"/>
    <property type="evidence" value="ECO:0007669"/>
    <property type="project" value="UniProtKB-ARBA"/>
</dbReference>
<evidence type="ECO:0000313" key="7">
    <source>
        <dbReference type="Proteomes" id="UP000012040"/>
    </source>
</evidence>
<evidence type="ECO:0000256" key="1">
    <source>
        <dbReference type="ARBA" id="ARBA00022898"/>
    </source>
</evidence>
<dbReference type="HOGENOM" id="CLU_033332_6_1_7"/>
<dbReference type="RefSeq" id="WP_015470585.1">
    <property type="nucleotide sequence ID" value="NC_020813.1"/>
</dbReference>
<evidence type="ECO:0000313" key="6">
    <source>
        <dbReference type="EMBL" id="AGH96095.1"/>
    </source>
</evidence>
<dbReference type="PIRSF" id="PIRSF000390">
    <property type="entry name" value="PLP_StrS"/>
    <property type="match status" value="1"/>
</dbReference>
<dbReference type="InterPro" id="IPR000653">
    <property type="entry name" value="DegT/StrS_aminotransferase"/>
</dbReference>
<organism evidence="6 7">
    <name type="scientific">Pseudobdellovibrio exovorus JSS</name>
    <dbReference type="NCBI Taxonomy" id="1184267"/>
    <lineage>
        <taxon>Bacteria</taxon>
        <taxon>Pseudomonadati</taxon>
        <taxon>Bdellovibrionota</taxon>
        <taxon>Bdellovibrionia</taxon>
        <taxon>Bdellovibrionales</taxon>
        <taxon>Pseudobdellovibrionaceae</taxon>
        <taxon>Pseudobdellovibrio</taxon>
    </lineage>
</organism>
<feature type="modified residue" description="N6-(pyridoxal phosphate)lysine" evidence="4">
    <location>
        <position position="186"/>
    </location>
</feature>
<dbReference type="PATRIC" id="fig|1184267.3.peg.1902"/>
<gene>
    <name evidence="6" type="ORF">A11Q_1879</name>
</gene>
<dbReference type="Gene3D" id="3.90.1150.10">
    <property type="entry name" value="Aspartate Aminotransferase, domain 1"/>
    <property type="match status" value="1"/>
</dbReference>
<dbReference type="Gene3D" id="3.40.640.10">
    <property type="entry name" value="Type I PLP-dependent aspartate aminotransferase-like (Major domain)"/>
    <property type="match status" value="1"/>
</dbReference>
<evidence type="ECO:0000256" key="5">
    <source>
        <dbReference type="RuleBase" id="RU004508"/>
    </source>
</evidence>
<dbReference type="OrthoDB" id="5288475at2"/>
<dbReference type="eggNOG" id="COG0399">
    <property type="taxonomic scope" value="Bacteria"/>
</dbReference>
<dbReference type="GO" id="GO:0008483">
    <property type="term" value="F:transaminase activity"/>
    <property type="evidence" value="ECO:0007669"/>
    <property type="project" value="TreeGrafter"/>
</dbReference>
<protein>
    <recommendedName>
        <fullName evidence="8">Aminotransferase DegT</fullName>
    </recommendedName>
</protein>
<accession>M4VC89</accession>
<name>M4VC89_9BACT</name>
<dbReference type="Proteomes" id="UP000012040">
    <property type="component" value="Chromosome"/>
</dbReference>
<dbReference type="EMBL" id="CP003537">
    <property type="protein sequence ID" value="AGH96095.1"/>
    <property type="molecule type" value="Genomic_DNA"/>
</dbReference>
<dbReference type="CDD" id="cd00616">
    <property type="entry name" value="AHBA_syn"/>
    <property type="match status" value="1"/>
</dbReference>
<dbReference type="PANTHER" id="PTHR30244:SF42">
    <property type="entry name" value="UDP-2-ACETAMIDO-2-DEOXY-3-OXO-D-GLUCURONATE AMINOTRANSFERASE"/>
    <property type="match status" value="1"/>
</dbReference>
<dbReference type="FunFam" id="3.40.640.10:FF:000089">
    <property type="entry name" value="Aminotransferase, DegT/DnrJ/EryC1/StrS family"/>
    <property type="match status" value="1"/>
</dbReference>
<feature type="active site" description="Proton acceptor" evidence="3">
    <location>
        <position position="186"/>
    </location>
</feature>
<reference evidence="6 7" key="1">
    <citation type="journal article" date="2013" name="ISME J.">
        <title>By their genes ye shall know them: genomic signatures of predatory bacteria.</title>
        <authorList>
            <person name="Pasternak Z."/>
            <person name="Pietrokovski S."/>
            <person name="Rotem O."/>
            <person name="Gophna U."/>
            <person name="Lurie-Weinberger M.N."/>
            <person name="Jurkevitch E."/>
        </authorList>
    </citation>
    <scope>NUCLEOTIDE SEQUENCE [LARGE SCALE GENOMIC DNA]</scope>
    <source>
        <strain evidence="6 7">JSS</strain>
    </source>
</reference>
<proteinExistence type="inferred from homology"/>
<keyword evidence="7" id="KW-1185">Reference proteome</keyword>
<sequence>MSVPFIDLKSQYLALKNSIDSRIQKVLESGAYIGGPEVAELEKTLAQHTGVKHCLAVGSGTDALLMPLMALGIGRGDEVITTAFSFIATAETIVLAGATPVFVDIDRQTFNIDPKKIEAAITPRTKAIMPVSLYGQAADLEEINAIAKKHNLFVIEDTAQSYGAIYKDKKSGACTTAAGTSFYPAKPLGCYGEGGAIFTNDDQLHIAMKEIREHGSEKRYYHTRLGLNARLDTIQCAILLSKMERYDWEVEQRDRLAKRYTDAFKGLESLDAQFSTPHVKAENKSVWAQYTVTVTNRDLFQKKMSELQVPTAVHYPMTMPDQPWYKKNTPATHDISISRWAADHVVSLPMFPDMDQKTQDIVIDAVKKSVEFSAKQA</sequence>
<comment type="similarity">
    <text evidence="2 5">Belongs to the DegT/DnrJ/EryC1 family.</text>
</comment>
<dbReference type="STRING" id="1184267.A11Q_1879"/>